<organism evidence="2 3">
    <name type="scientific">Streptomyces lichenis</name>
    <dbReference type="NCBI Taxonomy" id="2306967"/>
    <lineage>
        <taxon>Bacteria</taxon>
        <taxon>Bacillati</taxon>
        <taxon>Actinomycetota</taxon>
        <taxon>Actinomycetes</taxon>
        <taxon>Kitasatosporales</taxon>
        <taxon>Streptomycetaceae</taxon>
        <taxon>Streptomyces</taxon>
    </lineage>
</organism>
<proteinExistence type="predicted"/>
<keyword evidence="3" id="KW-1185">Reference proteome</keyword>
<comment type="caution">
    <text evidence="2">The sequence shown here is derived from an EMBL/GenBank/DDBJ whole genome shotgun (WGS) entry which is preliminary data.</text>
</comment>
<protein>
    <submittedName>
        <fullName evidence="2">Uncharacterized protein</fullName>
    </submittedName>
</protein>
<name>A0ABT0ICD5_9ACTN</name>
<feature type="region of interest" description="Disordered" evidence="1">
    <location>
        <begin position="1"/>
        <end position="20"/>
    </location>
</feature>
<evidence type="ECO:0000313" key="3">
    <source>
        <dbReference type="Proteomes" id="UP001522868"/>
    </source>
</evidence>
<dbReference type="RefSeq" id="WP_248634663.1">
    <property type="nucleotide sequence ID" value="NZ_JALPTH010000015.1"/>
</dbReference>
<sequence length="132" mass="14166">MTGMGADPRGRGRRRGWAPWTRARREAPVARLRVGNDTEQPLELVLEPYGSDHWLAPGETSVVWTTGSAHGPNPWSGTTLGNEPFQVSCGPGWVVVHANGSEGWVADEDGDEIDCGHGRPATRRPPGMDTGA</sequence>
<feature type="region of interest" description="Disordered" evidence="1">
    <location>
        <begin position="104"/>
        <end position="132"/>
    </location>
</feature>
<reference evidence="2 3" key="1">
    <citation type="submission" date="2022-04" db="EMBL/GenBank/DDBJ databases">
        <title>Streptomyces sp. nov. LCR6-01 isolated from Lichen of Dirinaria sp.</title>
        <authorList>
            <person name="Kanchanasin P."/>
            <person name="Tanasupawat S."/>
            <person name="Phongsopitanun W."/>
        </authorList>
    </citation>
    <scope>NUCLEOTIDE SEQUENCE [LARGE SCALE GENOMIC DNA]</scope>
    <source>
        <strain evidence="2 3">LCR6-01</strain>
    </source>
</reference>
<gene>
    <name evidence="2" type="ORF">M1O15_16685</name>
</gene>
<evidence type="ECO:0000256" key="1">
    <source>
        <dbReference type="SAM" id="MobiDB-lite"/>
    </source>
</evidence>
<accession>A0ABT0ICD5</accession>
<evidence type="ECO:0000313" key="2">
    <source>
        <dbReference type="EMBL" id="MCK8678999.1"/>
    </source>
</evidence>
<dbReference type="Proteomes" id="UP001522868">
    <property type="component" value="Unassembled WGS sequence"/>
</dbReference>
<dbReference type="EMBL" id="JALPTH010000015">
    <property type="protein sequence ID" value="MCK8678999.1"/>
    <property type="molecule type" value="Genomic_DNA"/>
</dbReference>